<protein>
    <submittedName>
        <fullName evidence="2">TPR repeat-containing protein</fullName>
    </submittedName>
</protein>
<name>U5QGM6_GLOK1</name>
<dbReference type="STRING" id="1183438.GKIL_0549"/>
<dbReference type="Gene3D" id="3.40.50.2000">
    <property type="entry name" value="Glycogen Phosphorylase B"/>
    <property type="match status" value="1"/>
</dbReference>
<dbReference type="PROSITE" id="PS50005">
    <property type="entry name" value="TPR"/>
    <property type="match status" value="6"/>
</dbReference>
<dbReference type="KEGG" id="glj:GKIL_0549"/>
<proteinExistence type="predicted"/>
<dbReference type="RefSeq" id="WP_023171826.1">
    <property type="nucleotide sequence ID" value="NC_022600.1"/>
</dbReference>
<dbReference type="Pfam" id="PF00515">
    <property type="entry name" value="TPR_1"/>
    <property type="match status" value="1"/>
</dbReference>
<dbReference type="eggNOG" id="COG0457">
    <property type="taxonomic scope" value="Bacteria"/>
</dbReference>
<dbReference type="EMBL" id="CP003587">
    <property type="protein sequence ID" value="AGY56795.1"/>
    <property type="molecule type" value="Genomic_DNA"/>
</dbReference>
<dbReference type="PANTHER" id="PTHR44809:SF1">
    <property type="entry name" value="PROTEIN O-MANNOSYL-TRANSFERASE TMTC1"/>
    <property type="match status" value="1"/>
</dbReference>
<dbReference type="Proteomes" id="UP000017396">
    <property type="component" value="Chromosome"/>
</dbReference>
<feature type="repeat" description="TPR" evidence="1">
    <location>
        <begin position="556"/>
        <end position="589"/>
    </location>
</feature>
<dbReference type="HOGENOM" id="CLU_409864_0_0_3"/>
<evidence type="ECO:0000313" key="3">
    <source>
        <dbReference type="Proteomes" id="UP000017396"/>
    </source>
</evidence>
<dbReference type="InterPro" id="IPR019734">
    <property type="entry name" value="TPR_rpt"/>
</dbReference>
<dbReference type="InterPro" id="IPR011990">
    <property type="entry name" value="TPR-like_helical_dom_sf"/>
</dbReference>
<dbReference type="PROSITE" id="PS50293">
    <property type="entry name" value="TPR_REGION"/>
    <property type="match status" value="3"/>
</dbReference>
<feature type="repeat" description="TPR" evidence="1">
    <location>
        <begin position="86"/>
        <end position="119"/>
    </location>
</feature>
<keyword evidence="3" id="KW-1185">Reference proteome</keyword>
<dbReference type="SMART" id="SM00028">
    <property type="entry name" value="TPR"/>
    <property type="match status" value="10"/>
</dbReference>
<gene>
    <name evidence="2" type="ORF">GKIL_0549</name>
</gene>
<dbReference type="Gene3D" id="1.25.40.10">
    <property type="entry name" value="Tetratricopeptide repeat domain"/>
    <property type="match status" value="5"/>
</dbReference>
<feature type="repeat" description="TPR" evidence="1">
    <location>
        <begin position="120"/>
        <end position="153"/>
    </location>
</feature>
<feature type="repeat" description="TPR" evidence="1">
    <location>
        <begin position="154"/>
        <end position="187"/>
    </location>
</feature>
<dbReference type="PANTHER" id="PTHR44809">
    <property type="match status" value="1"/>
</dbReference>
<dbReference type="SUPFAM" id="SSF48452">
    <property type="entry name" value="TPR-like"/>
    <property type="match status" value="2"/>
</dbReference>
<dbReference type="AlphaFoldDB" id="U5QGM6"/>
<feature type="repeat" description="TPR" evidence="1">
    <location>
        <begin position="590"/>
        <end position="623"/>
    </location>
</feature>
<dbReference type="InterPro" id="IPR052943">
    <property type="entry name" value="TMTC_O-mannosyl-trnsfr"/>
</dbReference>
<organism evidence="2 3">
    <name type="scientific">Gloeobacter kilaueensis (strain ATCC BAA-2537 / CCAP 1431/1 / ULC 316 / JS1)</name>
    <dbReference type="NCBI Taxonomy" id="1183438"/>
    <lineage>
        <taxon>Bacteria</taxon>
        <taxon>Bacillati</taxon>
        <taxon>Cyanobacteriota</taxon>
        <taxon>Cyanophyceae</taxon>
        <taxon>Gloeobacterales</taxon>
        <taxon>Gloeobacteraceae</taxon>
        <taxon>Gloeobacter</taxon>
    </lineage>
</organism>
<keyword evidence="1" id="KW-0802">TPR repeat</keyword>
<sequence length="713" mass="77724">MKRARGFGKPSPSRTPPLDRWLRTADAHYRSCELDAARALYCQILDAAPQHPDALHRLGLLLYLQGDPFSAEAPLSQLVALHPVDASAHNNLGVVLEAQGRAEEAEAGYRRAIALDPQLSAAHNGLGNALLEQGDAPGAEASYRQAIALDPGYAEAHNGLGNALLEQGDPQAALVAYEQAVQLQPDLADAQANCAYLRLLLGDFERGWQAYEWRWRTGWAARPETILGRPRWDGSDLAGRAVLLVAEQGFGDTIQFVRYAPLVSGRGASRVFLLCRPAERRLLSTCGGIDGLLVQGESLPDFDLCAPLGSLPGLFGPELPAQVPYLRPPAAPADPSWIGRVSATGALRVGLVWSATRLRYHDRKRCCPLQLLAPLLEWPELAWFSLYKGEAGKAELEPYRAHIVDLGPYLQDFADTAWAMTQLDLIITVDTATAHLAGALGLPVWILLPCVPDWRWMLQRSDSPWYPSARLFRQSTPGDWQGVIQQLAVALGQWCGKEPAYVPAPAVSATGSQNLSPIAIAIPRAVQLAARHHEAGRRQQAKDIYAWILRHDPDHPDATAGIGMLALEAGDTQTAQAALRRVIALKPQDALAHYQLAQVYLSLDKTAQAEVHCERALTLDPALAEAHVTLAHLLAVRGALAEAQKHLECSLKLRPDFAGARNNLGNLLQQQGRLEEALECYRQALASKPDLEAAWLNYDRLLSDLAATRQKAD</sequence>
<dbReference type="Pfam" id="PF13432">
    <property type="entry name" value="TPR_16"/>
    <property type="match status" value="3"/>
</dbReference>
<reference evidence="2 3" key="1">
    <citation type="journal article" date="2013" name="PLoS ONE">
        <title>Cultivation and Complete Genome Sequencing of Gloeobacter kilaueensis sp. nov., from a Lava Cave in Kilauea Caldera, Hawai'i.</title>
        <authorList>
            <person name="Saw J.H."/>
            <person name="Schatz M."/>
            <person name="Brown M.V."/>
            <person name="Kunkel D.D."/>
            <person name="Foster J.S."/>
            <person name="Shick H."/>
            <person name="Christensen S."/>
            <person name="Hou S."/>
            <person name="Wan X."/>
            <person name="Donachie S.P."/>
        </authorList>
    </citation>
    <scope>NUCLEOTIDE SEQUENCE [LARGE SCALE GENOMIC DNA]</scope>
    <source>
        <strain evidence="3">JS</strain>
    </source>
</reference>
<dbReference type="SUPFAM" id="SSF53756">
    <property type="entry name" value="UDP-Glycosyltransferase/glycogen phosphorylase"/>
    <property type="match status" value="1"/>
</dbReference>
<accession>U5QGM6</accession>
<feature type="repeat" description="TPR" evidence="1">
    <location>
        <begin position="658"/>
        <end position="691"/>
    </location>
</feature>
<evidence type="ECO:0000256" key="1">
    <source>
        <dbReference type="PROSITE-ProRule" id="PRU00339"/>
    </source>
</evidence>
<evidence type="ECO:0000313" key="2">
    <source>
        <dbReference type="EMBL" id="AGY56795.1"/>
    </source>
</evidence>
<dbReference type="OrthoDB" id="3882674at2"/>
<dbReference type="PATRIC" id="fig|1183438.3.peg.547"/>